<accession>A0A6C0LRV0</accession>
<sequence length="140" mass="16443">MEPQDNFTNSYKSWLPEEDEQLNTLYNIDMLDIIEISNIHNRAPGGIISRLIKHNYIPDRLSARGYIDYKNSDLYKSKVISSKEKKNNKYIDSLSLSISKNHYIEVKTDIKYIKNEIMEMKNAIKEIAEMIKAIYEFEDG</sequence>
<name>A0A6C0LRV0_9ZZZZ</name>
<organism evidence="1">
    <name type="scientific">viral metagenome</name>
    <dbReference type="NCBI Taxonomy" id="1070528"/>
    <lineage>
        <taxon>unclassified sequences</taxon>
        <taxon>metagenomes</taxon>
        <taxon>organismal metagenomes</taxon>
    </lineage>
</organism>
<reference evidence="1" key="1">
    <citation type="journal article" date="2020" name="Nature">
        <title>Giant virus diversity and host interactions through global metagenomics.</title>
        <authorList>
            <person name="Schulz F."/>
            <person name="Roux S."/>
            <person name="Paez-Espino D."/>
            <person name="Jungbluth S."/>
            <person name="Walsh D.A."/>
            <person name="Denef V.J."/>
            <person name="McMahon K.D."/>
            <person name="Konstantinidis K.T."/>
            <person name="Eloe-Fadrosh E.A."/>
            <person name="Kyrpides N.C."/>
            <person name="Woyke T."/>
        </authorList>
    </citation>
    <scope>NUCLEOTIDE SEQUENCE</scope>
    <source>
        <strain evidence="1">GVMAG-M-3300027969-2</strain>
    </source>
</reference>
<dbReference type="EMBL" id="MN740541">
    <property type="protein sequence ID" value="QHU32718.1"/>
    <property type="molecule type" value="Genomic_DNA"/>
</dbReference>
<dbReference type="AlphaFoldDB" id="A0A6C0LRV0"/>
<proteinExistence type="predicted"/>
<protein>
    <submittedName>
        <fullName evidence="1">Uncharacterized protein</fullName>
    </submittedName>
</protein>
<evidence type="ECO:0000313" key="1">
    <source>
        <dbReference type="EMBL" id="QHU32718.1"/>
    </source>
</evidence>